<evidence type="ECO:0000313" key="3">
    <source>
        <dbReference type="Proteomes" id="UP000235464"/>
    </source>
</evidence>
<dbReference type="Gene3D" id="3.40.190.10">
    <property type="entry name" value="Periplasmic binding protein-like II"/>
    <property type="match status" value="1"/>
</dbReference>
<dbReference type="Gene3D" id="3.10.105.10">
    <property type="entry name" value="Dipeptide-binding Protein, Domain 3"/>
    <property type="match status" value="1"/>
</dbReference>
<dbReference type="GO" id="GO:1904680">
    <property type="term" value="F:peptide transmembrane transporter activity"/>
    <property type="evidence" value="ECO:0007669"/>
    <property type="project" value="TreeGrafter"/>
</dbReference>
<keyword evidence="3" id="KW-1185">Reference proteome</keyword>
<dbReference type="InterPro" id="IPR039424">
    <property type="entry name" value="SBP_5"/>
</dbReference>
<dbReference type="GO" id="GO:0043190">
    <property type="term" value="C:ATP-binding cassette (ABC) transporter complex"/>
    <property type="evidence" value="ECO:0007669"/>
    <property type="project" value="InterPro"/>
</dbReference>
<dbReference type="GO" id="GO:0015833">
    <property type="term" value="P:peptide transport"/>
    <property type="evidence" value="ECO:0007669"/>
    <property type="project" value="TreeGrafter"/>
</dbReference>
<dbReference type="SUPFAM" id="SSF53850">
    <property type="entry name" value="Periplasmic binding protein-like II"/>
    <property type="match status" value="1"/>
</dbReference>
<gene>
    <name evidence="2" type="primary">dppE</name>
    <name evidence="2" type="ORF">SCNRRL3882_7045</name>
</gene>
<accession>A0A2N9BJR7</accession>
<dbReference type="InterPro" id="IPR030678">
    <property type="entry name" value="Peptide/Ni-bd"/>
</dbReference>
<dbReference type="AlphaFoldDB" id="A0A2N9BJR7"/>
<dbReference type="PANTHER" id="PTHR30290:SF65">
    <property type="entry name" value="MONOACYL PHOSPHATIDYLINOSITOL TETRAMANNOSIDE-BINDING PROTEIN LPQW-RELATED"/>
    <property type="match status" value="1"/>
</dbReference>
<protein>
    <submittedName>
        <fullName evidence="2">Dipeptide-binding protein DppE</fullName>
    </submittedName>
</protein>
<name>A0A2N9BJR7_STRCX</name>
<evidence type="ECO:0000259" key="1">
    <source>
        <dbReference type="Pfam" id="PF00496"/>
    </source>
</evidence>
<dbReference type="PIRSF" id="PIRSF002741">
    <property type="entry name" value="MppA"/>
    <property type="match status" value="1"/>
</dbReference>
<sequence>MAGLLLAPFLTGCFAPNDNASPSSDPSGSGAGARLRVALAFAPTEHYSPYGQDAFIMSRLDVSEGLTKLDANGTAIPALAESWSSDKDDKSWVFTLRHATFQDGTEVTAKAVASALTHAARAEPAPTALTGIQLTAEAEGEDRLRIDTDRADPVLPLRLSNPSLAVFSPKAYEKNGAVNPVGTATGPFEITKITGDTAATLSRFDGYWDGLAQAPGIDVQFIADGTARANALRTGQVDIAQAIPVAQIASLDKDTVHETDTARDTSLYLNTKSGAFTDPGLRAAAREAIDTSVIAKDVYEGYAEPAKGLFGPALPWTAGKRVAPTGRAKATKPDGKTVTIATYSTRPELPEVAQVLQQDLEKAGFEVKLVVRSDSQVESDMLAGKYDAAVTSRNMMLDTGDPVSVLASDFTCHGTYNLSLLCDKNVDRLVAAAQNESDTTRRQDAAMKAEAAILGTDAVIPLVHVKAVLGIGKSVQGALFSWDERQYVGTGTRR</sequence>
<dbReference type="GO" id="GO:0042597">
    <property type="term" value="C:periplasmic space"/>
    <property type="evidence" value="ECO:0007669"/>
    <property type="project" value="UniProtKB-ARBA"/>
</dbReference>
<dbReference type="PANTHER" id="PTHR30290">
    <property type="entry name" value="PERIPLASMIC BINDING COMPONENT OF ABC TRANSPORTER"/>
    <property type="match status" value="1"/>
</dbReference>
<dbReference type="InterPro" id="IPR000914">
    <property type="entry name" value="SBP_5_dom"/>
</dbReference>
<feature type="domain" description="Solute-binding protein family 5" evidence="1">
    <location>
        <begin position="76"/>
        <end position="415"/>
    </location>
</feature>
<dbReference type="EMBL" id="LT963352">
    <property type="protein sequence ID" value="SOR83599.1"/>
    <property type="molecule type" value="Genomic_DNA"/>
</dbReference>
<dbReference type="Proteomes" id="UP000235464">
    <property type="component" value="Chromosome I"/>
</dbReference>
<reference evidence="3" key="1">
    <citation type="submission" date="2017-11" db="EMBL/GenBank/DDBJ databases">
        <authorList>
            <person name="Wibberg D."/>
        </authorList>
    </citation>
    <scope>NUCLEOTIDE SEQUENCE [LARGE SCALE GENOMIC DNA]</scope>
</reference>
<proteinExistence type="predicted"/>
<dbReference type="Pfam" id="PF00496">
    <property type="entry name" value="SBP_bac_5"/>
    <property type="match status" value="1"/>
</dbReference>
<evidence type="ECO:0000313" key="2">
    <source>
        <dbReference type="EMBL" id="SOR83599.1"/>
    </source>
</evidence>
<organism evidence="2 3">
    <name type="scientific">Streptomyces chartreusis NRRL 3882</name>
    <dbReference type="NCBI Taxonomy" id="1079985"/>
    <lineage>
        <taxon>Bacteria</taxon>
        <taxon>Bacillati</taxon>
        <taxon>Actinomycetota</taxon>
        <taxon>Actinomycetes</taxon>
        <taxon>Kitasatosporales</taxon>
        <taxon>Streptomycetaceae</taxon>
        <taxon>Streptomyces</taxon>
    </lineage>
</organism>
<dbReference type="CDD" id="cd08490">
    <property type="entry name" value="PBP2_NikA_DppA_OppA_like_3"/>
    <property type="match status" value="1"/>
</dbReference>